<evidence type="ECO:0000313" key="3">
    <source>
        <dbReference type="Proteomes" id="UP001176517"/>
    </source>
</evidence>
<organism evidence="2 3">
    <name type="scientific">Tilletia horrida</name>
    <dbReference type="NCBI Taxonomy" id="155126"/>
    <lineage>
        <taxon>Eukaryota</taxon>
        <taxon>Fungi</taxon>
        <taxon>Dikarya</taxon>
        <taxon>Basidiomycota</taxon>
        <taxon>Ustilaginomycotina</taxon>
        <taxon>Exobasidiomycetes</taxon>
        <taxon>Tilletiales</taxon>
        <taxon>Tilletiaceae</taxon>
        <taxon>Tilletia</taxon>
    </lineage>
</organism>
<dbReference type="EMBL" id="JAPDMZ010000183">
    <property type="protein sequence ID" value="KAK0546721.1"/>
    <property type="molecule type" value="Genomic_DNA"/>
</dbReference>
<sequence length="417" mass="43856">MHFSPTSSLFTLFCLAAATTQAAVLAPARPTRVARKEDSILQPRANNPPIVSAIYNHKDGRSVCSSFLSISPYAATKTSVIVKTVTRTLPAATTTAQVTITNTADSTVTVVNTEVDVSSVTPTEYVTVTASSSTSAAAMRRVASSSPQALPDWLSQYSASQVSAACSKVVVPRTKTIRKTSTTTATAQSTVAVFQTSTVVVTPTITSITTVQSTEIEPAVTSTIVVIPPAPTSIQGRIKLVNKLDGSFFSYWSADLSDLGTFYNTDDPSQALIVEVPTDRSTFNLAAGPALSQGDVAYLGAVVGYGLDTDLGTDGTKAGSVVISGVVPMAAGGAQHSSDNTSLKQAFSTPNVVMTYESQIWRYNVDTGEISIVWTNSDGSTFVPTLAEFFGWLYWAPDVEGSLLAFGTPLQAFLEPL</sequence>
<gene>
    <name evidence="2" type="ORF">OC846_005151</name>
</gene>
<keyword evidence="1" id="KW-0732">Signal</keyword>
<accession>A0AAN6JWA2</accession>
<dbReference type="Proteomes" id="UP001176517">
    <property type="component" value="Unassembled WGS sequence"/>
</dbReference>
<dbReference type="AlphaFoldDB" id="A0AAN6JWA2"/>
<evidence type="ECO:0000313" key="2">
    <source>
        <dbReference type="EMBL" id="KAK0546721.1"/>
    </source>
</evidence>
<reference evidence="2" key="1">
    <citation type="journal article" date="2023" name="PhytoFront">
        <title>Draft Genome Resources of Seven Strains of Tilletia horrida, Causal Agent of Kernel Smut of Rice.</title>
        <authorList>
            <person name="Khanal S."/>
            <person name="Antony Babu S."/>
            <person name="Zhou X.G."/>
        </authorList>
    </citation>
    <scope>NUCLEOTIDE SEQUENCE</scope>
    <source>
        <strain evidence="2">TX6</strain>
    </source>
</reference>
<comment type="caution">
    <text evidence="2">The sequence shown here is derived from an EMBL/GenBank/DDBJ whole genome shotgun (WGS) entry which is preliminary data.</text>
</comment>
<name>A0AAN6JWA2_9BASI</name>
<keyword evidence="3" id="KW-1185">Reference proteome</keyword>
<protein>
    <submittedName>
        <fullName evidence="2">Uncharacterized protein</fullName>
    </submittedName>
</protein>
<proteinExistence type="predicted"/>
<feature type="signal peptide" evidence="1">
    <location>
        <begin position="1"/>
        <end position="22"/>
    </location>
</feature>
<feature type="chain" id="PRO_5042919852" evidence="1">
    <location>
        <begin position="23"/>
        <end position="417"/>
    </location>
</feature>
<evidence type="ECO:0000256" key="1">
    <source>
        <dbReference type="SAM" id="SignalP"/>
    </source>
</evidence>